<proteinExistence type="predicted"/>
<evidence type="ECO:0000313" key="1">
    <source>
        <dbReference type="EMBL" id="JAC63503.1"/>
    </source>
</evidence>
<reference evidence="1" key="1">
    <citation type="submission" date="2014-05" db="EMBL/GenBank/DDBJ databases">
        <title>The transcriptome of the halophilic microalga Tetraselmis sp. GSL018 isolated from the Great Salt Lake, Utah.</title>
        <authorList>
            <person name="Jinkerson R.E."/>
            <person name="D'Adamo S."/>
            <person name="Posewitz M.C."/>
        </authorList>
    </citation>
    <scope>NUCLEOTIDE SEQUENCE</scope>
    <source>
        <strain evidence="1">GSL018</strain>
    </source>
</reference>
<gene>
    <name evidence="1" type="ORF">TSPGSL018_20475</name>
</gene>
<accession>A0A061QUV2</accession>
<feature type="non-terminal residue" evidence="1">
    <location>
        <position position="75"/>
    </location>
</feature>
<protein>
    <submittedName>
        <fullName evidence="1">Uncharacterized protein</fullName>
    </submittedName>
</protein>
<name>A0A061QUV2_9CHLO</name>
<organism evidence="1">
    <name type="scientific">Tetraselmis sp. GSL018</name>
    <dbReference type="NCBI Taxonomy" id="582737"/>
    <lineage>
        <taxon>Eukaryota</taxon>
        <taxon>Viridiplantae</taxon>
        <taxon>Chlorophyta</taxon>
        <taxon>core chlorophytes</taxon>
        <taxon>Chlorodendrophyceae</taxon>
        <taxon>Chlorodendrales</taxon>
        <taxon>Chlorodendraceae</taxon>
        <taxon>Tetraselmis</taxon>
    </lineage>
</organism>
<dbReference type="EMBL" id="GBEZ01023378">
    <property type="protein sequence ID" value="JAC63503.1"/>
    <property type="molecule type" value="Transcribed_RNA"/>
</dbReference>
<feature type="non-terminal residue" evidence="1">
    <location>
        <position position="1"/>
    </location>
</feature>
<sequence length="75" mass="8747">VVFRVITFVLRIHVNDNCFTEQTFCVALTLAQYTAAKQNRQKGVPNYLHCFRTPLEVSSNALQWWDTFCRSTFSN</sequence>
<dbReference type="AlphaFoldDB" id="A0A061QUV2"/>